<reference evidence="2" key="1">
    <citation type="journal article" date="2007" name="Science">
        <title>Draft genome of the filarial nematode parasite Brugia malayi.</title>
        <authorList>
            <person name="Ghedin E."/>
            <person name="Wang S."/>
            <person name="Spiro D."/>
            <person name="Caler E."/>
            <person name="Zhao Q."/>
            <person name="Crabtree J."/>
            <person name="Allen J.E."/>
            <person name="Delcher A.L."/>
            <person name="Guiliano D.B."/>
            <person name="Miranda-Saavedra D."/>
            <person name="Angiuoli S.V."/>
            <person name="Creasy T."/>
            <person name="Amedeo P."/>
            <person name="Haas B."/>
            <person name="El-Sayed N.M."/>
            <person name="Wortman J.R."/>
            <person name="Feldblyum T."/>
            <person name="Tallon L."/>
            <person name="Schatz M."/>
            <person name="Shumway M."/>
            <person name="Koo H."/>
            <person name="Salzberg S.L."/>
            <person name="Schobel S."/>
            <person name="Pertea M."/>
            <person name="Pop M."/>
            <person name="White O."/>
            <person name="Barton G.J."/>
            <person name="Carlow C.K."/>
            <person name="Crawford M.J."/>
            <person name="Daub J."/>
            <person name="Dimmic M.W."/>
            <person name="Estes C.F."/>
            <person name="Foster J.M."/>
            <person name="Ganatra M."/>
            <person name="Gregory W.F."/>
            <person name="Johnson N.M."/>
            <person name="Jin J."/>
            <person name="Komuniecki R."/>
            <person name="Korf I."/>
            <person name="Kumar S."/>
            <person name="Laney S."/>
            <person name="Li B.W."/>
            <person name="Li W."/>
            <person name="Lindblom T.H."/>
            <person name="Lustigman S."/>
            <person name="Ma D."/>
            <person name="Maina C.V."/>
            <person name="Martin D.M."/>
            <person name="McCarter J.P."/>
            <person name="McReynolds L."/>
            <person name="Mitreva M."/>
            <person name="Nutman T.B."/>
            <person name="Parkinson J."/>
            <person name="Peregrin-Alvarez J.M."/>
            <person name="Poole C."/>
            <person name="Ren Q."/>
            <person name="Saunders L."/>
            <person name="Sluder A.E."/>
            <person name="Smith K."/>
            <person name="Stanke M."/>
            <person name="Unnasch T.R."/>
            <person name="Ware J."/>
            <person name="Wei A.D."/>
            <person name="Weil G."/>
            <person name="Williams D.J."/>
            <person name="Zhang Y."/>
            <person name="Williams S.A."/>
            <person name="Fraser-Liggett C."/>
            <person name="Slatko B."/>
            <person name="Blaxter M.L."/>
            <person name="Scott A.L."/>
        </authorList>
    </citation>
    <scope>NUCLEOTIDE SEQUENCE</scope>
    <source>
        <strain evidence="2">FR3</strain>
    </source>
</reference>
<protein>
    <submittedName>
        <fullName evidence="1 3">Uncharacterized protein</fullName>
    </submittedName>
</protein>
<evidence type="ECO:0000313" key="1">
    <source>
        <dbReference type="EMBL" id="VIO90994.1"/>
    </source>
</evidence>
<name>A0A4E9F508_BRUMA</name>
<accession>A0A5S6PFJ5</accession>
<gene>
    <name evidence="1" type="primary">Bm18197</name>
    <name evidence="1" type="ORF">BM_BM18197</name>
</gene>
<reference evidence="1" key="2">
    <citation type="submission" date="2019-04" db="EMBL/GenBank/DDBJ databases">
        <authorList>
            <person name="Howe K."/>
            <person name="Paulini M."/>
            <person name="Williams G."/>
        </authorList>
    </citation>
    <scope>NUCLEOTIDE SEQUENCE [LARGE SCALE GENOMIC DNA]</scope>
    <source>
        <strain evidence="1">FR3</strain>
    </source>
</reference>
<dbReference type="AlphaFoldDB" id="A0A4E9F508"/>
<dbReference type="WBParaSite" id="Bm18197.1">
    <property type="protein sequence ID" value="Bm18197.1"/>
    <property type="gene ID" value="WBGene00269343"/>
</dbReference>
<reference evidence="3" key="3">
    <citation type="submission" date="2019-12" db="UniProtKB">
        <authorList>
            <consortium name="WormBaseParasite"/>
        </authorList>
    </citation>
    <scope>IDENTIFICATION</scope>
</reference>
<accession>A0A4E9F508</accession>
<dbReference type="Proteomes" id="UP000006672">
    <property type="component" value="Unassembled WGS sequence"/>
</dbReference>
<dbReference type="EMBL" id="CAAKNF010000192">
    <property type="protein sequence ID" value="VIO90994.1"/>
    <property type="molecule type" value="Genomic_DNA"/>
</dbReference>
<sequence>MQIKLIQREIPLLLHIYL</sequence>
<evidence type="ECO:0000313" key="3">
    <source>
        <dbReference type="WBParaSite" id="Bm18197.1"/>
    </source>
</evidence>
<proteinExistence type="predicted"/>
<keyword evidence="2" id="KW-1185">Reference proteome</keyword>
<evidence type="ECO:0000313" key="2">
    <source>
        <dbReference type="Proteomes" id="UP000006672"/>
    </source>
</evidence>
<organism evidence="1">
    <name type="scientific">Brugia malayi</name>
    <name type="common">Filarial nematode worm</name>
    <dbReference type="NCBI Taxonomy" id="6279"/>
    <lineage>
        <taxon>Eukaryota</taxon>
        <taxon>Metazoa</taxon>
        <taxon>Ecdysozoa</taxon>
        <taxon>Nematoda</taxon>
        <taxon>Chromadorea</taxon>
        <taxon>Rhabditida</taxon>
        <taxon>Spirurina</taxon>
        <taxon>Spiruromorpha</taxon>
        <taxon>Filarioidea</taxon>
        <taxon>Onchocercidae</taxon>
        <taxon>Brugia</taxon>
    </lineage>
</organism>